<name>A0A6L6IVY9_9RHOB</name>
<dbReference type="AlphaFoldDB" id="A0A6L6IVY9"/>
<feature type="transmembrane region" description="Helical" evidence="1">
    <location>
        <begin position="12"/>
        <end position="35"/>
    </location>
</feature>
<protein>
    <submittedName>
        <fullName evidence="2">Uncharacterized protein</fullName>
    </submittedName>
</protein>
<organism evidence="2 3">
    <name type="scientific">Paracoccus shanxieyensis</name>
    <dbReference type="NCBI Taxonomy" id="2675752"/>
    <lineage>
        <taxon>Bacteria</taxon>
        <taxon>Pseudomonadati</taxon>
        <taxon>Pseudomonadota</taxon>
        <taxon>Alphaproteobacteria</taxon>
        <taxon>Rhodobacterales</taxon>
        <taxon>Paracoccaceae</taxon>
        <taxon>Paracoccus</taxon>
    </lineage>
</organism>
<accession>A0A6L6IVY9</accession>
<evidence type="ECO:0000313" key="3">
    <source>
        <dbReference type="Proteomes" id="UP000478740"/>
    </source>
</evidence>
<evidence type="ECO:0000313" key="2">
    <source>
        <dbReference type="EMBL" id="MTH64655.1"/>
    </source>
</evidence>
<dbReference type="Proteomes" id="UP000478740">
    <property type="component" value="Unassembled WGS sequence"/>
</dbReference>
<keyword evidence="1" id="KW-0812">Transmembrane</keyword>
<proteinExistence type="predicted"/>
<evidence type="ECO:0000256" key="1">
    <source>
        <dbReference type="SAM" id="Phobius"/>
    </source>
</evidence>
<keyword evidence="1" id="KW-0472">Membrane</keyword>
<gene>
    <name evidence="2" type="ORF">GL284_10260</name>
</gene>
<feature type="transmembrane region" description="Helical" evidence="1">
    <location>
        <begin position="76"/>
        <end position="98"/>
    </location>
</feature>
<feature type="transmembrane region" description="Helical" evidence="1">
    <location>
        <begin position="41"/>
        <end position="64"/>
    </location>
</feature>
<sequence>MAQSIGILRGGWGLTALYLAAFMFFLGVFGTANMLMGGLPIALILWVLPAVAAGMAGVAFVGVGDAALAPRPRLHLAIRLSVILLLVGAALTWVAASLGNPGLTVFGFPGNAFIWRGLVPGVLLFALNLAGLWLGGKIALSGQSA</sequence>
<keyword evidence="3" id="KW-1185">Reference proteome</keyword>
<dbReference type="RefSeq" id="WP_155044528.1">
    <property type="nucleotide sequence ID" value="NZ_WMIH01000008.1"/>
</dbReference>
<feature type="transmembrane region" description="Helical" evidence="1">
    <location>
        <begin position="118"/>
        <end position="140"/>
    </location>
</feature>
<comment type="caution">
    <text evidence="2">The sequence shown here is derived from an EMBL/GenBank/DDBJ whole genome shotgun (WGS) entry which is preliminary data.</text>
</comment>
<reference evidence="2 3" key="1">
    <citation type="submission" date="2019-11" db="EMBL/GenBank/DDBJ databases">
        <authorList>
            <person name="Dong K."/>
        </authorList>
    </citation>
    <scope>NUCLEOTIDE SEQUENCE [LARGE SCALE GENOMIC DNA]</scope>
    <source>
        <strain evidence="2 3">DK608</strain>
    </source>
</reference>
<dbReference type="EMBL" id="WMII01000008">
    <property type="protein sequence ID" value="MTH64655.1"/>
    <property type="molecule type" value="Genomic_DNA"/>
</dbReference>
<keyword evidence="1" id="KW-1133">Transmembrane helix</keyword>